<dbReference type="AlphaFoldDB" id="A0A0C2NCS7"/>
<gene>
    <name evidence="1" type="ORF">RF11_12446</name>
</gene>
<comment type="caution">
    <text evidence="1">The sequence shown here is derived from an EMBL/GenBank/DDBJ whole genome shotgun (WGS) entry which is preliminary data.</text>
</comment>
<accession>A0A0C2NCS7</accession>
<sequence>MLFCHRLEVYKCAPVHSCTDFTSTANAPGYFRFVKYRSEAIRTHNERLTKTYNLEMDTRNSGFKQQYQPNILGRGRQFIEGRISAILILLSKNGGDKTLPNVAIFDESSRK</sequence>
<dbReference type="EMBL" id="JWZT01001618">
    <property type="protein sequence ID" value="KII71787.1"/>
    <property type="molecule type" value="Genomic_DNA"/>
</dbReference>
<name>A0A0C2NCS7_THEKT</name>
<evidence type="ECO:0000313" key="1">
    <source>
        <dbReference type="EMBL" id="KII71787.1"/>
    </source>
</evidence>
<dbReference type="Proteomes" id="UP000031668">
    <property type="component" value="Unassembled WGS sequence"/>
</dbReference>
<keyword evidence="2" id="KW-1185">Reference proteome</keyword>
<organism evidence="1 2">
    <name type="scientific">Thelohanellus kitauei</name>
    <name type="common">Myxosporean</name>
    <dbReference type="NCBI Taxonomy" id="669202"/>
    <lineage>
        <taxon>Eukaryota</taxon>
        <taxon>Metazoa</taxon>
        <taxon>Cnidaria</taxon>
        <taxon>Myxozoa</taxon>
        <taxon>Myxosporea</taxon>
        <taxon>Bivalvulida</taxon>
        <taxon>Platysporina</taxon>
        <taxon>Myxobolidae</taxon>
        <taxon>Thelohanellus</taxon>
    </lineage>
</organism>
<protein>
    <submittedName>
        <fullName evidence="1">Uncharacterized protein</fullName>
    </submittedName>
</protein>
<proteinExistence type="predicted"/>
<reference evidence="1 2" key="1">
    <citation type="journal article" date="2014" name="Genome Biol. Evol.">
        <title>The genome of the myxosporean Thelohanellus kitauei shows adaptations to nutrient acquisition within its fish host.</title>
        <authorList>
            <person name="Yang Y."/>
            <person name="Xiong J."/>
            <person name="Zhou Z."/>
            <person name="Huo F."/>
            <person name="Miao W."/>
            <person name="Ran C."/>
            <person name="Liu Y."/>
            <person name="Zhang J."/>
            <person name="Feng J."/>
            <person name="Wang M."/>
            <person name="Wang M."/>
            <person name="Wang L."/>
            <person name="Yao B."/>
        </authorList>
    </citation>
    <scope>NUCLEOTIDE SEQUENCE [LARGE SCALE GENOMIC DNA]</scope>
    <source>
        <strain evidence="1">Wuqing</strain>
    </source>
</reference>
<evidence type="ECO:0000313" key="2">
    <source>
        <dbReference type="Proteomes" id="UP000031668"/>
    </source>
</evidence>